<dbReference type="Proteomes" id="UP000568751">
    <property type="component" value="Unassembled WGS sequence"/>
</dbReference>
<dbReference type="AlphaFoldDB" id="A0A853F4U5"/>
<name>A0A853F4U5_9GAMM</name>
<organism evidence="1 2">
    <name type="scientific">Candidatus Thiodubiliella endoseptemdiera</name>
    <dbReference type="NCBI Taxonomy" id="2738886"/>
    <lineage>
        <taxon>Bacteria</taxon>
        <taxon>Pseudomonadati</taxon>
        <taxon>Pseudomonadota</taxon>
        <taxon>Gammaproteobacteria</taxon>
        <taxon>Candidatus Pseudothioglobaceae</taxon>
        <taxon>Candidatus Thiodubiliella</taxon>
    </lineage>
</organism>
<dbReference type="EMBL" id="JACCHT010000001">
    <property type="protein sequence ID" value="NYT26815.1"/>
    <property type="molecule type" value="Genomic_DNA"/>
</dbReference>
<reference evidence="1 2" key="1">
    <citation type="submission" date="2020-05" db="EMBL/GenBank/DDBJ databases">
        <title>Horizontal transmission and recombination maintain forever young bacterial symbiont genomes.</title>
        <authorList>
            <person name="Russell S.L."/>
            <person name="Pepper-Tunick E."/>
            <person name="Svedberg J."/>
            <person name="Byrne A."/>
            <person name="Ruelas Castillo J."/>
            <person name="Vollmers C."/>
            <person name="Beinart R.A."/>
            <person name="Corbett-Detig R."/>
        </authorList>
    </citation>
    <scope>NUCLEOTIDE SEQUENCE [LARGE SCALE GENOMIC DNA]</scope>
    <source>
        <strain evidence="1">455</strain>
    </source>
</reference>
<sequence>MGEFRILNHQKKALNPRFEEKNGMTIFLMALMGVFPHQPWPILRDGD</sequence>
<proteinExistence type="predicted"/>
<evidence type="ECO:0000313" key="2">
    <source>
        <dbReference type="Proteomes" id="UP000568751"/>
    </source>
</evidence>
<protein>
    <submittedName>
        <fullName evidence="1">Uncharacterized protein</fullName>
    </submittedName>
</protein>
<accession>A0A853F4U5</accession>
<comment type="caution">
    <text evidence="1">The sequence shown here is derived from an EMBL/GenBank/DDBJ whole genome shotgun (WGS) entry which is preliminary data.</text>
</comment>
<evidence type="ECO:0000313" key="1">
    <source>
        <dbReference type="EMBL" id="NYT26815.1"/>
    </source>
</evidence>
<gene>
    <name evidence="1" type="ORF">H0A76_02170</name>
</gene>